<evidence type="ECO:0008006" key="3">
    <source>
        <dbReference type="Google" id="ProtNLM"/>
    </source>
</evidence>
<gene>
    <name evidence="1" type="ORF">B5K06_29510</name>
</gene>
<proteinExistence type="predicted"/>
<dbReference type="OrthoDB" id="9803476at2"/>
<comment type="caution">
    <text evidence="1">The sequence shown here is derived from an EMBL/GenBank/DDBJ whole genome shotgun (WGS) entry which is preliminary data.</text>
</comment>
<dbReference type="Proteomes" id="UP000254939">
    <property type="component" value="Unassembled WGS sequence"/>
</dbReference>
<dbReference type="SUPFAM" id="SSF55961">
    <property type="entry name" value="Bet v1-like"/>
    <property type="match status" value="1"/>
</dbReference>
<name>A0A370KFY0_9HYPH</name>
<dbReference type="EMBL" id="NAAC01000042">
    <property type="protein sequence ID" value="RDJ03540.1"/>
    <property type="molecule type" value="Genomic_DNA"/>
</dbReference>
<dbReference type="AlphaFoldDB" id="A0A370KFY0"/>
<accession>A0A370KFY0</accession>
<evidence type="ECO:0000313" key="1">
    <source>
        <dbReference type="EMBL" id="RDJ03540.1"/>
    </source>
</evidence>
<protein>
    <recommendedName>
        <fullName evidence="3">Polyketide cyclase</fullName>
    </recommendedName>
</protein>
<dbReference type="RefSeq" id="WP_114715507.1">
    <property type="nucleotide sequence ID" value="NZ_KZ857269.1"/>
</dbReference>
<dbReference type="Gene3D" id="3.30.530.20">
    <property type="match status" value="1"/>
</dbReference>
<organism evidence="1 2">
    <name type="scientific">Rhizobium grahamii</name>
    <dbReference type="NCBI Taxonomy" id="1120045"/>
    <lineage>
        <taxon>Bacteria</taxon>
        <taxon>Pseudomonadati</taxon>
        <taxon>Pseudomonadota</taxon>
        <taxon>Alphaproteobacteria</taxon>
        <taxon>Hyphomicrobiales</taxon>
        <taxon>Rhizobiaceae</taxon>
        <taxon>Rhizobium/Agrobacterium group</taxon>
        <taxon>Rhizobium</taxon>
    </lineage>
</organism>
<sequence length="123" mass="13603">MNDVKAEVQAKVHESGFEQRYELDASPEKVWRAISIAEFREKWLPRHALADPQSLSETPGKEIRYRLRDDTPPHLESTVTLTIAPNGSGGTSLRILHELTGATSERLAKTIANGNNPTVMLAA</sequence>
<reference evidence="1 2" key="1">
    <citation type="submission" date="2017-03" db="EMBL/GenBank/DDBJ databases">
        <title>Genome analysis of Rhizobial strains effectives or ineffectives for nitrogen fixation isolated from bean seeds.</title>
        <authorList>
            <person name="Peralta H."/>
            <person name="Aguilar-Vera A."/>
            <person name="Mora Y."/>
            <person name="Vargas-Lagunas C."/>
            <person name="Girard L."/>
            <person name="Mora J."/>
        </authorList>
    </citation>
    <scope>NUCLEOTIDE SEQUENCE [LARGE SCALE GENOMIC DNA]</scope>
    <source>
        <strain evidence="1 2">CCGM3</strain>
    </source>
</reference>
<evidence type="ECO:0000313" key="2">
    <source>
        <dbReference type="Proteomes" id="UP000254939"/>
    </source>
</evidence>
<dbReference type="InterPro" id="IPR023393">
    <property type="entry name" value="START-like_dom_sf"/>
</dbReference>